<keyword evidence="2" id="KW-1185">Reference proteome</keyword>
<protein>
    <submittedName>
        <fullName evidence="1">Uncharacterized protein</fullName>
    </submittedName>
</protein>
<dbReference type="PROSITE" id="PS51257">
    <property type="entry name" value="PROKAR_LIPOPROTEIN"/>
    <property type="match status" value="1"/>
</dbReference>
<dbReference type="Proteomes" id="UP000218263">
    <property type="component" value="Chromosome"/>
</dbReference>
<proteinExistence type="predicted"/>
<evidence type="ECO:0000313" key="1">
    <source>
        <dbReference type="EMBL" id="BAU52531.1"/>
    </source>
</evidence>
<sequence length="698" mass="74462">MNLTKYFLGMALLLVVISCKKDNFNDTSFVNTAGSPAKLSVMFDITQDNTGLVTITPNGEGATSYDIYYGDGGSGFTNVAAGKNTKHTYAEGAYTVKVVGHGITGKTTEMTQPLTVSFRAPESLKVTTTTNGLTIGLSATAKYQTLFKVYYGDSTNVSPLHFQSFLQGQTVYHTYPNAGVYYITVVALSGGAATTTLLDTIKVGKQIDLPVNFDNPVYDYTMSDFGGNSSTVAPDPANSANMALKVTKTSGAQVWAGTTIGTALGFATPIPVTFAATKMSVRVYSPIAGADIKLKIEDHNNSSNSVETDVKTTKSNQWETLVFDFKNQAAGTPALNTADTYDKVSIFFDFGNAGSGAVFYADDLVFLPPPVLTQISLPVTFDDPTVDYSVIDFGNAQTKDGVDPANGANKVKITTKPAGAASWAGTTLGTGSGFSSAIPLTANTSQMSVRVYSPAAGIHVRLKVEDHADNTHSVETEAVTSLANTWETLIFDFKYQATGTAAFNNTYRYDMASIFFDFNNGGDGRTYYWDDVKFLATNVVPNVLALPLDFESTSLTYTFTDFGGGQCAVVANPQLSGTNTSGHVAQMIKNAGQVYGGSSITLAHPIDFSTKKIFSMKVYSPRVGANVLLKVENSTNGAISYQQAVNTTTANGWENLTFDFSAIDVSQSYDKVTIIFDLGTMGDGSANFTYLFDDISLN</sequence>
<reference evidence="1 2" key="1">
    <citation type="submission" date="2015-12" db="EMBL/GenBank/DDBJ databases">
        <title>Genome sequence of Mucilaginibacter gotjawali.</title>
        <authorList>
            <person name="Lee J.S."/>
            <person name="Lee K.C."/>
            <person name="Kim K.K."/>
            <person name="Lee B.W."/>
        </authorList>
    </citation>
    <scope>NUCLEOTIDE SEQUENCE [LARGE SCALE GENOMIC DNA]</scope>
    <source>
        <strain evidence="1 2">SA3-7</strain>
    </source>
</reference>
<dbReference type="EMBL" id="AP017313">
    <property type="protein sequence ID" value="BAU52531.1"/>
    <property type="molecule type" value="Genomic_DNA"/>
</dbReference>
<dbReference type="AlphaFoldDB" id="A0A125T272"/>
<dbReference type="Gene3D" id="2.60.120.260">
    <property type="entry name" value="Galactose-binding domain-like"/>
    <property type="match status" value="2"/>
</dbReference>
<dbReference type="OrthoDB" id="5381604at2"/>
<gene>
    <name evidence="1" type="ORF">MgSA37_00693</name>
</gene>
<organism evidence="1 2">
    <name type="scientific">Mucilaginibacter gotjawali</name>
    <dbReference type="NCBI Taxonomy" id="1550579"/>
    <lineage>
        <taxon>Bacteria</taxon>
        <taxon>Pseudomonadati</taxon>
        <taxon>Bacteroidota</taxon>
        <taxon>Sphingobacteriia</taxon>
        <taxon>Sphingobacteriales</taxon>
        <taxon>Sphingobacteriaceae</taxon>
        <taxon>Mucilaginibacter</taxon>
    </lineage>
</organism>
<dbReference type="KEGG" id="mgot:MgSA37_00693"/>
<name>A0A125T272_9SPHI</name>
<evidence type="ECO:0000313" key="2">
    <source>
        <dbReference type="Proteomes" id="UP000218263"/>
    </source>
</evidence>
<dbReference type="RefSeq" id="WP_096349849.1">
    <property type="nucleotide sequence ID" value="NZ_AP017313.1"/>
</dbReference>
<accession>A0A125T272</accession>